<proteinExistence type="predicted"/>
<protein>
    <submittedName>
        <fullName evidence="2">Uncharacterized protein</fullName>
    </submittedName>
</protein>
<evidence type="ECO:0000256" key="1">
    <source>
        <dbReference type="SAM" id="MobiDB-lite"/>
    </source>
</evidence>
<comment type="caution">
    <text evidence="2">The sequence shown here is derived from an EMBL/GenBank/DDBJ whole genome shotgun (WGS) entry which is preliminary data.</text>
</comment>
<name>A0ABN2LHJ6_9MICO</name>
<evidence type="ECO:0000313" key="3">
    <source>
        <dbReference type="Proteomes" id="UP001500851"/>
    </source>
</evidence>
<evidence type="ECO:0000313" key="2">
    <source>
        <dbReference type="EMBL" id="GAA1788941.1"/>
    </source>
</evidence>
<feature type="region of interest" description="Disordered" evidence="1">
    <location>
        <begin position="1"/>
        <end position="80"/>
    </location>
</feature>
<sequence>MTRKGPGTGEDQAARSLGWTGGVAADGPTVDAVDQERSSAATGASSDRARNRRGRGMREVCGRVGARGADSTGDQARRPDRMRRRCLGREKRFAEARRSAFDGAAYRQSVYACGAPLMG</sequence>
<dbReference type="EMBL" id="BAAAOB010000001">
    <property type="protein sequence ID" value="GAA1788941.1"/>
    <property type="molecule type" value="Genomic_DNA"/>
</dbReference>
<organism evidence="2 3">
    <name type="scientific">Leucobacter iarius</name>
    <dbReference type="NCBI Taxonomy" id="333963"/>
    <lineage>
        <taxon>Bacteria</taxon>
        <taxon>Bacillati</taxon>
        <taxon>Actinomycetota</taxon>
        <taxon>Actinomycetes</taxon>
        <taxon>Micrococcales</taxon>
        <taxon>Microbacteriaceae</taxon>
        <taxon>Leucobacter</taxon>
    </lineage>
</organism>
<dbReference type="Proteomes" id="UP001500851">
    <property type="component" value="Unassembled WGS sequence"/>
</dbReference>
<reference evidence="2 3" key="1">
    <citation type="journal article" date="2019" name="Int. J. Syst. Evol. Microbiol.">
        <title>The Global Catalogue of Microorganisms (GCM) 10K type strain sequencing project: providing services to taxonomists for standard genome sequencing and annotation.</title>
        <authorList>
            <consortium name="The Broad Institute Genomics Platform"/>
            <consortium name="The Broad Institute Genome Sequencing Center for Infectious Disease"/>
            <person name="Wu L."/>
            <person name="Ma J."/>
        </authorList>
    </citation>
    <scope>NUCLEOTIDE SEQUENCE [LARGE SCALE GENOMIC DNA]</scope>
    <source>
        <strain evidence="2 3">JCM 14736</strain>
    </source>
</reference>
<keyword evidence="3" id="KW-1185">Reference proteome</keyword>
<accession>A0ABN2LHJ6</accession>
<gene>
    <name evidence="2" type="ORF">GCM10009768_17490</name>
</gene>